<dbReference type="EMBL" id="QUMU01000003">
    <property type="protein sequence ID" value="REG34463.1"/>
    <property type="molecule type" value="Genomic_DNA"/>
</dbReference>
<evidence type="ECO:0000256" key="2">
    <source>
        <dbReference type="ARBA" id="ARBA00035108"/>
    </source>
</evidence>
<dbReference type="GO" id="GO:0031412">
    <property type="term" value="P:gas vesicle organization"/>
    <property type="evidence" value="ECO:0007669"/>
    <property type="project" value="InterPro"/>
</dbReference>
<evidence type="ECO:0000313" key="7">
    <source>
        <dbReference type="Proteomes" id="UP000256345"/>
    </source>
</evidence>
<dbReference type="KEGG" id="age:AA314_03276"/>
<dbReference type="Pfam" id="PF06386">
    <property type="entry name" value="GvpL_GvpF"/>
    <property type="match status" value="1"/>
</dbReference>
<organism evidence="4 6">
    <name type="scientific">Archangium gephyra</name>
    <dbReference type="NCBI Taxonomy" id="48"/>
    <lineage>
        <taxon>Bacteria</taxon>
        <taxon>Pseudomonadati</taxon>
        <taxon>Myxococcota</taxon>
        <taxon>Myxococcia</taxon>
        <taxon>Myxococcales</taxon>
        <taxon>Cystobacterineae</taxon>
        <taxon>Archangiaceae</taxon>
        <taxon>Archangium</taxon>
    </lineage>
</organism>
<evidence type="ECO:0000313" key="4">
    <source>
        <dbReference type="EMBL" id="AKJ01650.1"/>
    </source>
</evidence>
<dbReference type="AlphaFoldDB" id="A0AAC8TD68"/>
<comment type="subcellular location">
    <subcellularLocation>
        <location evidence="2">Gas vesicle</location>
    </subcellularLocation>
</comment>
<comment type="similarity">
    <text evidence="3">Belongs to the gas vesicle GvpF/GvpL family.</text>
</comment>
<keyword evidence="7" id="KW-1185">Reference proteome</keyword>
<evidence type="ECO:0000256" key="1">
    <source>
        <dbReference type="ARBA" id="ARBA00022987"/>
    </source>
</evidence>
<proteinExistence type="inferred from homology"/>
<evidence type="ECO:0000313" key="6">
    <source>
        <dbReference type="Proteomes" id="UP000035579"/>
    </source>
</evidence>
<protein>
    <submittedName>
        <fullName evidence="5">Gas vesicle protein GvpL/GvpF</fullName>
    </submittedName>
    <submittedName>
        <fullName evidence="4">Gas vesicle synthesis protein</fullName>
    </submittedName>
</protein>
<dbReference type="GO" id="GO:0031411">
    <property type="term" value="C:gas vesicle"/>
    <property type="evidence" value="ECO:0007669"/>
    <property type="project" value="UniProtKB-SubCell"/>
</dbReference>
<reference evidence="4 6" key="1">
    <citation type="submission" date="2015-05" db="EMBL/GenBank/DDBJ databases">
        <title>Genome assembly of Archangium gephyra DSM 2261.</title>
        <authorList>
            <person name="Sharma G."/>
            <person name="Subramanian S."/>
        </authorList>
    </citation>
    <scope>NUCLEOTIDE SEQUENCE [LARGE SCALE GENOMIC DNA]</scope>
    <source>
        <strain evidence="4 6">DSM 2261</strain>
    </source>
</reference>
<dbReference type="RefSeq" id="WP_047856178.1">
    <property type="nucleotide sequence ID" value="NZ_CP011509.1"/>
</dbReference>
<dbReference type="PANTHER" id="PTHR36852">
    <property type="entry name" value="PROTEIN GVPL 2"/>
    <property type="match status" value="1"/>
</dbReference>
<dbReference type="Proteomes" id="UP000256345">
    <property type="component" value="Unassembled WGS sequence"/>
</dbReference>
<name>A0AAC8TD68_9BACT</name>
<dbReference type="Proteomes" id="UP000035579">
    <property type="component" value="Chromosome"/>
</dbReference>
<reference evidence="5 7" key="2">
    <citation type="submission" date="2018-08" db="EMBL/GenBank/DDBJ databases">
        <title>Genomic Encyclopedia of Archaeal and Bacterial Type Strains, Phase II (KMG-II): from individual species to whole genera.</title>
        <authorList>
            <person name="Goeker M."/>
        </authorList>
    </citation>
    <scope>NUCLEOTIDE SEQUENCE [LARGE SCALE GENOMIC DNA]</scope>
    <source>
        <strain evidence="5 7">DSM 2261</strain>
    </source>
</reference>
<dbReference type="PANTHER" id="PTHR36852:SF1">
    <property type="entry name" value="PROTEIN GVPL 2"/>
    <property type="match status" value="1"/>
</dbReference>
<keyword evidence="1" id="KW-0304">Gas vesicle</keyword>
<dbReference type="EMBL" id="CP011509">
    <property type="protein sequence ID" value="AKJ01650.1"/>
    <property type="molecule type" value="Genomic_DNA"/>
</dbReference>
<dbReference type="InterPro" id="IPR009430">
    <property type="entry name" value="GvpL/GvpF"/>
</dbReference>
<evidence type="ECO:0000256" key="3">
    <source>
        <dbReference type="ARBA" id="ARBA00035643"/>
    </source>
</evidence>
<evidence type="ECO:0000313" key="5">
    <source>
        <dbReference type="EMBL" id="REG34463.1"/>
    </source>
</evidence>
<accession>A0AAC8TD68</accession>
<gene>
    <name evidence="4" type="ORF">AA314_03276</name>
    <name evidence="5" type="ORF">ATI61_103363</name>
</gene>
<sequence>MTDRARLLLYCIADARAALPHGARAEGLQRIEHGGLVALVSPLAESARVEEPTKADLLEYAHVIRSQHAVADVVPMRFGSVLSGEVAVRAHLDEQRDTYVRALTRVTGCVELGVRVLLSVSPPPLVPDLAVKPMSHSGAAYLESRRRHYSAENRLREQCEALEQSLLSKVAPLCREHRTEFPAPRPDSPALCSLYFLVPREQVLAFRTALASIPVENTDIALSGPWPPFNFVA</sequence>